<dbReference type="InterPro" id="IPR052228">
    <property type="entry name" value="Sec_Metab_Biosynth_Oxidored"/>
</dbReference>
<evidence type="ECO:0000256" key="1">
    <source>
        <dbReference type="ARBA" id="ARBA00023002"/>
    </source>
</evidence>
<sequence>MVSLSAVQQSNAQIKTGQVIPPGIVAVFVGATSGIGKACLVQFAQLTVSPRIYFVGRSQQAANEILQHLRQINPEGKYTFIRADVSLLRNVDEVCEQIRAEEEFVNVLFLSQGTLDVTTDTSEKLPLILALSYYSRMRFIANLLPLLRHASTVSSISRVITVMAGTKEGPISSSEIGRKLVAPWKARGHLCSMMTLTMEHFAETEAPQVSFVHDYPGFVKTPLSDSMTGVVGGIMRGVFAVTSLFNSRNRRWVPLEESGQRHVFLATSSRYPPKDGHKASSSRHGVSIGEDGSGTETAVGSNGQVGSGVYSVDEFGESADIHVQKLLEGLRRNGTKDQIWSHLQQEFKRITGKAAIWSSASSSSSPSQTAS</sequence>
<dbReference type="RefSeq" id="XP_040732658.1">
    <property type="nucleotide sequence ID" value="XM_040876489.1"/>
</dbReference>
<dbReference type="SUPFAM" id="SSF51735">
    <property type="entry name" value="NAD(P)-binding Rossmann-fold domains"/>
    <property type="match status" value="1"/>
</dbReference>
<dbReference type="GeneID" id="63793370"/>
<name>A0A364KX51_TALAM</name>
<evidence type="ECO:0008006" key="5">
    <source>
        <dbReference type="Google" id="ProtNLM"/>
    </source>
</evidence>
<dbReference type="Proteomes" id="UP000249363">
    <property type="component" value="Unassembled WGS sequence"/>
</dbReference>
<evidence type="ECO:0000313" key="4">
    <source>
        <dbReference type="Proteomes" id="UP000249363"/>
    </source>
</evidence>
<dbReference type="Pfam" id="PF00106">
    <property type="entry name" value="adh_short"/>
    <property type="match status" value="1"/>
</dbReference>
<keyword evidence="1" id="KW-0560">Oxidoreductase</keyword>
<dbReference type="STRING" id="1196081.A0A364KX51"/>
<evidence type="ECO:0000256" key="2">
    <source>
        <dbReference type="SAM" id="MobiDB-lite"/>
    </source>
</evidence>
<evidence type="ECO:0000313" key="3">
    <source>
        <dbReference type="EMBL" id="RAO68142.1"/>
    </source>
</evidence>
<protein>
    <recommendedName>
        <fullName evidence="5">Ketoreductase (KR) domain-containing protein</fullName>
    </recommendedName>
</protein>
<dbReference type="Gene3D" id="3.40.50.720">
    <property type="entry name" value="NAD(P)-binding Rossmann-like Domain"/>
    <property type="match status" value="1"/>
</dbReference>
<dbReference type="EMBL" id="MIKG01000007">
    <property type="protein sequence ID" value="RAO68142.1"/>
    <property type="molecule type" value="Genomic_DNA"/>
</dbReference>
<dbReference type="OrthoDB" id="2898509at2759"/>
<gene>
    <name evidence="3" type="ORF">BHQ10_004154</name>
</gene>
<comment type="caution">
    <text evidence="3">The sequence shown here is derived from an EMBL/GenBank/DDBJ whole genome shotgun (WGS) entry which is preliminary data.</text>
</comment>
<feature type="region of interest" description="Disordered" evidence="2">
    <location>
        <begin position="268"/>
        <end position="303"/>
    </location>
</feature>
<reference evidence="3 4" key="1">
    <citation type="journal article" date="2017" name="Biotechnol. Biofuels">
        <title>Differential beta-glucosidase expression as a function of carbon source availability in Talaromyces amestolkiae: a genomic and proteomic approach.</title>
        <authorList>
            <person name="de Eugenio L.I."/>
            <person name="Mendez-Liter J.A."/>
            <person name="Nieto-Dominguez M."/>
            <person name="Alonso L."/>
            <person name="Gil-Munoz J."/>
            <person name="Barriuso J."/>
            <person name="Prieto A."/>
            <person name="Martinez M.J."/>
        </authorList>
    </citation>
    <scope>NUCLEOTIDE SEQUENCE [LARGE SCALE GENOMIC DNA]</scope>
    <source>
        <strain evidence="3 4">CIB</strain>
    </source>
</reference>
<proteinExistence type="predicted"/>
<dbReference type="InterPro" id="IPR002347">
    <property type="entry name" value="SDR_fam"/>
</dbReference>
<accession>A0A364KX51</accession>
<dbReference type="InterPro" id="IPR036291">
    <property type="entry name" value="NAD(P)-bd_dom_sf"/>
</dbReference>
<dbReference type="GO" id="GO:0016491">
    <property type="term" value="F:oxidoreductase activity"/>
    <property type="evidence" value="ECO:0007669"/>
    <property type="project" value="UniProtKB-KW"/>
</dbReference>
<feature type="compositionally biased region" description="Polar residues" evidence="2">
    <location>
        <begin position="294"/>
        <end position="303"/>
    </location>
</feature>
<dbReference type="PANTHER" id="PTHR47534:SF3">
    <property type="entry name" value="ALCOHOL DEHYDROGENASE-LIKE C-TERMINAL DOMAIN-CONTAINING PROTEIN"/>
    <property type="match status" value="1"/>
</dbReference>
<dbReference type="PANTHER" id="PTHR47534">
    <property type="entry name" value="YALI0E05731P"/>
    <property type="match status" value="1"/>
</dbReference>
<keyword evidence="4" id="KW-1185">Reference proteome</keyword>
<organism evidence="3 4">
    <name type="scientific">Talaromyces amestolkiae</name>
    <dbReference type="NCBI Taxonomy" id="1196081"/>
    <lineage>
        <taxon>Eukaryota</taxon>
        <taxon>Fungi</taxon>
        <taxon>Dikarya</taxon>
        <taxon>Ascomycota</taxon>
        <taxon>Pezizomycotina</taxon>
        <taxon>Eurotiomycetes</taxon>
        <taxon>Eurotiomycetidae</taxon>
        <taxon>Eurotiales</taxon>
        <taxon>Trichocomaceae</taxon>
        <taxon>Talaromyces</taxon>
        <taxon>Talaromyces sect. Talaromyces</taxon>
    </lineage>
</organism>
<dbReference type="AlphaFoldDB" id="A0A364KX51"/>